<protein>
    <submittedName>
        <fullName evidence="1">Uncharacterized protein</fullName>
    </submittedName>
</protein>
<evidence type="ECO:0000313" key="1">
    <source>
        <dbReference type="EMBL" id="NYG33187.1"/>
    </source>
</evidence>
<keyword evidence="2" id="KW-1185">Reference proteome</keyword>
<name>A0A7Y9QXB5_9BURK</name>
<sequence>MSRRHRVLLLLVDGERSLDEVVQLGRQVGVPRSYIDELFALGLIVIGPPVAQAISEFAAFGPDLAPTRPGGVGDTIGLGGPMGNTELAQLDAQDSSLAQARVAVLQVLRANAPVSGMVTMIRVRRVRSRAELRALLPEVQARLSRSRPLVEARQLMQRVESLLAVG</sequence>
<organism evidence="1 2">
    <name type="scientific">Sphaerotilus montanus</name>
    <dbReference type="NCBI Taxonomy" id="522889"/>
    <lineage>
        <taxon>Bacteria</taxon>
        <taxon>Pseudomonadati</taxon>
        <taxon>Pseudomonadota</taxon>
        <taxon>Betaproteobacteria</taxon>
        <taxon>Burkholderiales</taxon>
        <taxon>Sphaerotilaceae</taxon>
        <taxon>Sphaerotilus</taxon>
    </lineage>
</organism>
<dbReference type="Proteomes" id="UP000518288">
    <property type="component" value="Unassembled WGS sequence"/>
</dbReference>
<comment type="caution">
    <text evidence="1">The sequence shown here is derived from an EMBL/GenBank/DDBJ whole genome shotgun (WGS) entry which is preliminary data.</text>
</comment>
<reference evidence="1 2" key="1">
    <citation type="submission" date="2020-07" db="EMBL/GenBank/DDBJ databases">
        <title>Genomic Encyclopedia of Archaeal and Bacterial Type Strains, Phase II (KMG-II): from individual species to whole genera.</title>
        <authorList>
            <person name="Goeker M."/>
        </authorList>
    </citation>
    <scope>NUCLEOTIDE SEQUENCE [LARGE SCALE GENOMIC DNA]</scope>
    <source>
        <strain evidence="1 2">DSM 21226</strain>
    </source>
</reference>
<dbReference type="RefSeq" id="WP_179633985.1">
    <property type="nucleotide sequence ID" value="NZ_CAXYYM010000013.1"/>
</dbReference>
<proteinExistence type="predicted"/>
<gene>
    <name evidence="1" type="ORF">BDD16_002173</name>
</gene>
<dbReference type="AlphaFoldDB" id="A0A7Y9QXB5"/>
<evidence type="ECO:0000313" key="2">
    <source>
        <dbReference type="Proteomes" id="UP000518288"/>
    </source>
</evidence>
<dbReference type="EMBL" id="JACCFH010000001">
    <property type="protein sequence ID" value="NYG33187.1"/>
    <property type="molecule type" value="Genomic_DNA"/>
</dbReference>
<accession>A0A7Y9QXB5</accession>